<gene>
    <name evidence="1" type="ORF">CCMP2556_LOCUS32728</name>
</gene>
<reference evidence="1 2" key="1">
    <citation type="submission" date="2024-02" db="EMBL/GenBank/DDBJ databases">
        <authorList>
            <person name="Chen Y."/>
            <person name="Shah S."/>
            <person name="Dougan E. K."/>
            <person name="Thang M."/>
            <person name="Chan C."/>
        </authorList>
    </citation>
    <scope>NUCLEOTIDE SEQUENCE [LARGE SCALE GENOMIC DNA]</scope>
</reference>
<evidence type="ECO:0000313" key="2">
    <source>
        <dbReference type="Proteomes" id="UP001642484"/>
    </source>
</evidence>
<name>A0ABP0NVX9_9DINO</name>
<protein>
    <recommendedName>
        <fullName evidence="3">Capsid protein</fullName>
    </recommendedName>
</protein>
<accession>A0ABP0NVX9</accession>
<proteinExistence type="predicted"/>
<evidence type="ECO:0008006" key="3">
    <source>
        <dbReference type="Google" id="ProtNLM"/>
    </source>
</evidence>
<organism evidence="1 2">
    <name type="scientific">Durusdinium trenchii</name>
    <dbReference type="NCBI Taxonomy" id="1381693"/>
    <lineage>
        <taxon>Eukaryota</taxon>
        <taxon>Sar</taxon>
        <taxon>Alveolata</taxon>
        <taxon>Dinophyceae</taxon>
        <taxon>Suessiales</taxon>
        <taxon>Symbiodiniaceae</taxon>
        <taxon>Durusdinium</taxon>
    </lineage>
</organism>
<keyword evidence="2" id="KW-1185">Reference proteome</keyword>
<sequence length="330" mass="36663">MANAIERRRRGVGNAHSMRSRMALARAGKRNRQLQRIFPKKFNTTRKKIDAFNMDQAVRRTDTIDIEGSAIRKIRGRGQYKTWTSRTILRAALGRSVKGMLSETNKTTIRIRKRMPRLKSKLPVVFSLNSVAYWMGGSPDTVSKAQKSVANVYLTKQKDIVTQMLNHPQEFSSIGLHLEFDETGQKMQVRSDLCSTTTTMAVLVSRTTIFATKAGGRTTRLTIVNPPAVLRRKAAKSLWKGIVAKQPVEPFSLAASCDLTVATFVCDSATANQLMVTLVGQSSPANALVAGQEGTKSIIVRKWLSRSMFLDLLLHARSVLNARLVISYAP</sequence>
<dbReference type="Proteomes" id="UP001642484">
    <property type="component" value="Unassembled WGS sequence"/>
</dbReference>
<dbReference type="EMBL" id="CAXAMN010022128">
    <property type="protein sequence ID" value="CAK9066605.1"/>
    <property type="molecule type" value="Genomic_DNA"/>
</dbReference>
<comment type="caution">
    <text evidence="1">The sequence shown here is derived from an EMBL/GenBank/DDBJ whole genome shotgun (WGS) entry which is preliminary data.</text>
</comment>
<evidence type="ECO:0000313" key="1">
    <source>
        <dbReference type="EMBL" id="CAK9066605.1"/>
    </source>
</evidence>